<dbReference type="CDD" id="cd18092">
    <property type="entry name" value="SpoU-like_TrmH"/>
    <property type="match status" value="1"/>
</dbReference>
<dbReference type="InterPro" id="IPR029028">
    <property type="entry name" value="Alpha/beta_knot_MTases"/>
</dbReference>
<keyword evidence="1" id="KW-0820">tRNA-binding</keyword>
<protein>
    <submittedName>
        <fullName evidence="8">tRNA (Guanosine(18)-2'-O)-methyltransferase</fullName>
    </submittedName>
</protein>
<evidence type="ECO:0000256" key="4">
    <source>
        <dbReference type="ARBA" id="ARBA00022691"/>
    </source>
</evidence>
<evidence type="ECO:0000259" key="7">
    <source>
        <dbReference type="Pfam" id="PF00588"/>
    </source>
</evidence>
<accession>A0A6A1VFZ5</accession>
<keyword evidence="4" id="KW-0949">S-adenosyl-L-methionine</keyword>
<comment type="caution">
    <text evidence="8">The sequence shown here is derived from an EMBL/GenBank/DDBJ whole genome shotgun (WGS) entry which is preliminary data.</text>
</comment>
<keyword evidence="2 8" id="KW-0489">Methyltransferase</keyword>
<keyword evidence="9" id="KW-1185">Reference proteome</keyword>
<dbReference type="GO" id="GO:0002938">
    <property type="term" value="P:tRNA guanine ribose methylation"/>
    <property type="evidence" value="ECO:0007669"/>
    <property type="project" value="TreeGrafter"/>
</dbReference>
<dbReference type="InterPro" id="IPR029026">
    <property type="entry name" value="tRNA_m1G_MTases_N"/>
</dbReference>
<dbReference type="InterPro" id="IPR001537">
    <property type="entry name" value="SpoU_MeTrfase"/>
</dbReference>
<evidence type="ECO:0000256" key="5">
    <source>
        <dbReference type="ARBA" id="ARBA00022694"/>
    </source>
</evidence>
<sequence>MNVCKSLLRTSLTSLECSLGSTRATSFSISFRPLASFSAFSSLLSHPQGLRIVPYTAPSRSYASSTEGAAISIEATDFLDQTFSTNPTLEPGDEGLSTDTVEHLLSNPDDVAGLMKMERRPINLDGGESLRSNRWFPYLDRFRCGTGEYLSSGEVLEALSPHILDVRKERFRNVARNRSYSVCLVVEGLCDFGNVSATLRSADALGFQSVHVVSRDSKRYRDNRHVSKGAEKWLDIELWNSTPECFSILKSRGYRIATTHVGMDADWMERRPINLDGGESLRSNRFSRTSTGDEGLSTDTVEHLLSNPDDVAGLMKMERRPINLDGGESLRSNRWFPYLDRFRCGTGEYLSSGEVLEALSPHILDVRKERFRNVARNRSYSVCLVVEGLCDFGNVSATLRSADALGFQSVQLEKVQRRLRYRDNRHVSKGAEKWLDIELWNSTPECFSILKSRGYRIATTHVGMDAVSIYDMDWSFPTAIVVGNENRGISDEALELSDLHCSIPMQGMVDSFNVSVAAGILMHHAVCDRTSRLGCHGDLTLEESQILLAEFSLRHSRSAISIAHQYAKRKAAVFTPNLG</sequence>
<dbReference type="Gene3D" id="3.40.1280.10">
    <property type="match status" value="2"/>
</dbReference>
<dbReference type="PANTHER" id="PTHR43453">
    <property type="entry name" value="RRNA METHYLASE-LIKE"/>
    <property type="match status" value="1"/>
</dbReference>
<dbReference type="OrthoDB" id="241340at2759"/>
<feature type="domain" description="tRNA/rRNA methyltransferase SpoU type" evidence="7">
    <location>
        <begin position="382"/>
        <end position="523"/>
    </location>
</feature>
<evidence type="ECO:0000256" key="6">
    <source>
        <dbReference type="ARBA" id="ARBA00022884"/>
    </source>
</evidence>
<dbReference type="FunFam" id="3.40.1280.10:FF:000016">
    <property type="entry name" value="rRNA methylase-like protein"/>
    <property type="match status" value="1"/>
</dbReference>
<dbReference type="SUPFAM" id="SSF75217">
    <property type="entry name" value="alpha/beta knot"/>
    <property type="match status" value="2"/>
</dbReference>
<evidence type="ECO:0000256" key="2">
    <source>
        <dbReference type="ARBA" id="ARBA00022603"/>
    </source>
</evidence>
<dbReference type="InterPro" id="IPR033671">
    <property type="entry name" value="TrmH"/>
</dbReference>
<keyword evidence="3 8" id="KW-0808">Transferase</keyword>
<dbReference type="EMBL" id="RXIC02000024">
    <property type="protein sequence ID" value="KAB1211485.1"/>
    <property type="molecule type" value="Genomic_DNA"/>
</dbReference>
<evidence type="ECO:0000256" key="1">
    <source>
        <dbReference type="ARBA" id="ARBA00022555"/>
    </source>
</evidence>
<gene>
    <name evidence="8" type="ORF">CJ030_MR6G013227</name>
</gene>
<keyword evidence="6" id="KW-0694">RNA-binding</keyword>
<keyword evidence="5" id="KW-0819">tRNA processing</keyword>
<evidence type="ECO:0000256" key="3">
    <source>
        <dbReference type="ARBA" id="ARBA00022679"/>
    </source>
</evidence>
<dbReference type="GO" id="GO:0008173">
    <property type="term" value="F:RNA methyltransferase activity"/>
    <property type="evidence" value="ECO:0007669"/>
    <property type="project" value="InterPro"/>
</dbReference>
<proteinExistence type="predicted"/>
<dbReference type="GO" id="GO:0000049">
    <property type="term" value="F:tRNA binding"/>
    <property type="evidence" value="ECO:0007669"/>
    <property type="project" value="UniProtKB-KW"/>
</dbReference>
<dbReference type="Pfam" id="PF00588">
    <property type="entry name" value="SpoU_methylase"/>
    <property type="match status" value="2"/>
</dbReference>
<evidence type="ECO:0000313" key="8">
    <source>
        <dbReference type="EMBL" id="KAB1211485.1"/>
    </source>
</evidence>
<dbReference type="Proteomes" id="UP000516437">
    <property type="component" value="Chromosome 6"/>
</dbReference>
<reference evidence="8 9" key="1">
    <citation type="journal article" date="2019" name="Plant Biotechnol. J.">
        <title>The red bayberry genome and genetic basis of sex determination.</title>
        <authorList>
            <person name="Jia H.M."/>
            <person name="Jia H.J."/>
            <person name="Cai Q.L."/>
            <person name="Wang Y."/>
            <person name="Zhao H.B."/>
            <person name="Yang W.F."/>
            <person name="Wang G.Y."/>
            <person name="Li Y.H."/>
            <person name="Zhan D.L."/>
            <person name="Shen Y.T."/>
            <person name="Niu Q.F."/>
            <person name="Chang L."/>
            <person name="Qiu J."/>
            <person name="Zhao L."/>
            <person name="Xie H.B."/>
            <person name="Fu W.Y."/>
            <person name="Jin J."/>
            <person name="Li X.W."/>
            <person name="Jiao Y."/>
            <person name="Zhou C.C."/>
            <person name="Tu T."/>
            <person name="Chai C.Y."/>
            <person name="Gao J.L."/>
            <person name="Fan L.J."/>
            <person name="van de Weg E."/>
            <person name="Wang J.Y."/>
            <person name="Gao Z.S."/>
        </authorList>
    </citation>
    <scope>NUCLEOTIDE SEQUENCE [LARGE SCALE GENOMIC DNA]</scope>
    <source>
        <tissue evidence="8">Leaves</tissue>
    </source>
</reference>
<dbReference type="AlphaFoldDB" id="A0A6A1VFZ5"/>
<evidence type="ECO:0000313" key="9">
    <source>
        <dbReference type="Proteomes" id="UP000516437"/>
    </source>
</evidence>
<feature type="domain" description="tRNA/rRNA methyltransferase SpoU type" evidence="7">
    <location>
        <begin position="182"/>
        <end position="261"/>
    </location>
</feature>
<organism evidence="8 9">
    <name type="scientific">Morella rubra</name>
    <name type="common">Chinese bayberry</name>
    <dbReference type="NCBI Taxonomy" id="262757"/>
    <lineage>
        <taxon>Eukaryota</taxon>
        <taxon>Viridiplantae</taxon>
        <taxon>Streptophyta</taxon>
        <taxon>Embryophyta</taxon>
        <taxon>Tracheophyta</taxon>
        <taxon>Spermatophyta</taxon>
        <taxon>Magnoliopsida</taxon>
        <taxon>eudicotyledons</taxon>
        <taxon>Gunneridae</taxon>
        <taxon>Pentapetalae</taxon>
        <taxon>rosids</taxon>
        <taxon>fabids</taxon>
        <taxon>Fagales</taxon>
        <taxon>Myricaceae</taxon>
        <taxon>Morella</taxon>
    </lineage>
</organism>
<name>A0A6A1VFZ5_9ROSI</name>
<dbReference type="PANTHER" id="PTHR43453:SF1">
    <property type="entry name" value="TRNA_RRNA METHYLTRANSFERASE SPOU TYPE DOMAIN-CONTAINING PROTEIN"/>
    <property type="match status" value="1"/>
</dbReference>